<gene>
    <name evidence="1" type="ORF">AVEN_63193_1</name>
</gene>
<proteinExistence type="predicted"/>
<protein>
    <submittedName>
        <fullName evidence="1">Uncharacterized protein</fullName>
    </submittedName>
</protein>
<dbReference type="EMBL" id="BGPR01000045">
    <property type="protein sequence ID" value="GBL85869.1"/>
    <property type="molecule type" value="Genomic_DNA"/>
</dbReference>
<reference evidence="1 2" key="1">
    <citation type="journal article" date="2019" name="Sci. Rep.">
        <title>Orb-weaving spider Araneus ventricosus genome elucidates the spidroin gene catalogue.</title>
        <authorList>
            <person name="Kono N."/>
            <person name="Nakamura H."/>
            <person name="Ohtoshi R."/>
            <person name="Moran D.A.P."/>
            <person name="Shinohara A."/>
            <person name="Yoshida Y."/>
            <person name="Fujiwara M."/>
            <person name="Mori M."/>
            <person name="Tomita M."/>
            <person name="Arakawa K."/>
        </authorList>
    </citation>
    <scope>NUCLEOTIDE SEQUENCE [LARGE SCALE GENOMIC DNA]</scope>
</reference>
<evidence type="ECO:0000313" key="1">
    <source>
        <dbReference type="EMBL" id="GBL85869.1"/>
    </source>
</evidence>
<sequence length="92" mass="10162">MAAAEKASNTETGVLVANRLATSRPSRRRCVLLLVEGLKSPPLLYPQEKRVPAYLYCSNSYPCTRGAPLPGVHTEISSHFVERLRLLARNVV</sequence>
<name>A0A4Y2B318_ARAVE</name>
<keyword evidence="2" id="KW-1185">Reference proteome</keyword>
<comment type="caution">
    <text evidence="1">The sequence shown here is derived from an EMBL/GenBank/DDBJ whole genome shotgun (WGS) entry which is preliminary data.</text>
</comment>
<dbReference type="Proteomes" id="UP000499080">
    <property type="component" value="Unassembled WGS sequence"/>
</dbReference>
<accession>A0A4Y2B318</accession>
<organism evidence="1 2">
    <name type="scientific">Araneus ventricosus</name>
    <name type="common">Orbweaver spider</name>
    <name type="synonym">Epeira ventricosa</name>
    <dbReference type="NCBI Taxonomy" id="182803"/>
    <lineage>
        <taxon>Eukaryota</taxon>
        <taxon>Metazoa</taxon>
        <taxon>Ecdysozoa</taxon>
        <taxon>Arthropoda</taxon>
        <taxon>Chelicerata</taxon>
        <taxon>Arachnida</taxon>
        <taxon>Araneae</taxon>
        <taxon>Araneomorphae</taxon>
        <taxon>Entelegynae</taxon>
        <taxon>Araneoidea</taxon>
        <taxon>Araneidae</taxon>
        <taxon>Araneus</taxon>
    </lineage>
</organism>
<evidence type="ECO:0000313" key="2">
    <source>
        <dbReference type="Proteomes" id="UP000499080"/>
    </source>
</evidence>
<dbReference type="AlphaFoldDB" id="A0A4Y2B318"/>